<dbReference type="GO" id="GO:0005737">
    <property type="term" value="C:cytoplasm"/>
    <property type="evidence" value="ECO:0007669"/>
    <property type="project" value="TreeGrafter"/>
</dbReference>
<dbReference type="GO" id="GO:0003723">
    <property type="term" value="F:RNA binding"/>
    <property type="evidence" value="ECO:0007669"/>
    <property type="project" value="TreeGrafter"/>
</dbReference>
<dbReference type="CDD" id="cd00593">
    <property type="entry name" value="RIBOc"/>
    <property type="match status" value="1"/>
</dbReference>
<feature type="region of interest" description="Disordered" evidence="2">
    <location>
        <begin position="285"/>
        <end position="307"/>
    </location>
</feature>
<keyword evidence="1" id="KW-0378">Hydrolase</keyword>
<dbReference type="PANTHER" id="PTHR14950:SF37">
    <property type="entry name" value="ENDORIBONUCLEASE DICER"/>
    <property type="match status" value="1"/>
</dbReference>
<proteinExistence type="predicted"/>
<dbReference type="InterPro" id="IPR000999">
    <property type="entry name" value="RNase_III_dom"/>
</dbReference>
<evidence type="ECO:0000256" key="1">
    <source>
        <dbReference type="ARBA" id="ARBA00022801"/>
    </source>
</evidence>
<comment type="caution">
    <text evidence="4">The sequence shown here is derived from an EMBL/GenBank/DDBJ whole genome shotgun (WGS) entry which is preliminary data.</text>
</comment>
<dbReference type="Proteomes" id="UP001232148">
    <property type="component" value="Unassembled WGS sequence"/>
</dbReference>
<dbReference type="InterPro" id="IPR036389">
    <property type="entry name" value="RNase_III_sf"/>
</dbReference>
<feature type="domain" description="RNase III" evidence="3">
    <location>
        <begin position="149"/>
        <end position="280"/>
    </location>
</feature>
<dbReference type="Pfam" id="PF00636">
    <property type="entry name" value="Ribonuclease_3"/>
    <property type="match status" value="1"/>
</dbReference>
<dbReference type="EMBL" id="MU843181">
    <property type="protein sequence ID" value="KAK2020732.1"/>
    <property type="molecule type" value="Genomic_DNA"/>
</dbReference>
<dbReference type="AlphaFoldDB" id="A0AAD9H2N3"/>
<dbReference type="GO" id="GO:0005634">
    <property type="term" value="C:nucleus"/>
    <property type="evidence" value="ECO:0007669"/>
    <property type="project" value="TreeGrafter"/>
</dbReference>
<accession>A0AAD9H2N3</accession>
<keyword evidence="5" id="KW-1185">Reference proteome</keyword>
<evidence type="ECO:0000256" key="2">
    <source>
        <dbReference type="SAM" id="MobiDB-lite"/>
    </source>
</evidence>
<evidence type="ECO:0000259" key="3">
    <source>
        <dbReference type="PROSITE" id="PS50142"/>
    </source>
</evidence>
<sequence length="307" mass="33946">MSHYKISSFTSKQLTSLASSQIARYKAHHLSTGYGVPFKKRAVSPGHKPAPQSVQKTFYEFEMAPEDVPYIALKKWSRRSDFLHRPQSDPGQSPSSSKPYSRVYPMPWAKVDTIPAKYAQFGVLIPSILHRIETHLVARELSLGLLRPLAISDLSLLLTAISTGSAAEPTNYERIEFLGDSILKFSATINVAALNPHWPERLLSFHKDGIVSNSTLCKAAVKHGLDRYILTKPFTGQKWRPIYVDSVLGRGEDKSTRKMSTKTLADIVEALIGASMIDGGLDKTAGAPMIPMPKSDNSARPNCRNAR</sequence>
<dbReference type="PANTHER" id="PTHR14950">
    <property type="entry name" value="DICER-RELATED"/>
    <property type="match status" value="1"/>
</dbReference>
<reference evidence="4" key="1">
    <citation type="submission" date="2021-06" db="EMBL/GenBank/DDBJ databases">
        <title>Comparative genomics, transcriptomics and evolutionary studies reveal genomic signatures of adaptation to plant cell wall in hemibiotrophic fungi.</title>
        <authorList>
            <consortium name="DOE Joint Genome Institute"/>
            <person name="Baroncelli R."/>
            <person name="Diaz J.F."/>
            <person name="Benocci T."/>
            <person name="Peng M."/>
            <person name="Battaglia E."/>
            <person name="Haridas S."/>
            <person name="Andreopoulos W."/>
            <person name="Labutti K."/>
            <person name="Pangilinan J."/>
            <person name="Floch G.L."/>
            <person name="Makela M.R."/>
            <person name="Henrissat B."/>
            <person name="Grigoriev I.V."/>
            <person name="Crouch J.A."/>
            <person name="De Vries R.P."/>
            <person name="Sukno S.A."/>
            <person name="Thon M.R."/>
        </authorList>
    </citation>
    <scope>NUCLEOTIDE SEQUENCE</scope>
    <source>
        <strain evidence="4">MAFF235873</strain>
    </source>
</reference>
<dbReference type="SUPFAM" id="SSF69065">
    <property type="entry name" value="RNase III domain-like"/>
    <property type="match status" value="1"/>
</dbReference>
<organism evidence="4 5">
    <name type="scientific">Colletotrichum zoysiae</name>
    <dbReference type="NCBI Taxonomy" id="1216348"/>
    <lineage>
        <taxon>Eukaryota</taxon>
        <taxon>Fungi</taxon>
        <taxon>Dikarya</taxon>
        <taxon>Ascomycota</taxon>
        <taxon>Pezizomycotina</taxon>
        <taxon>Sordariomycetes</taxon>
        <taxon>Hypocreomycetidae</taxon>
        <taxon>Glomerellales</taxon>
        <taxon>Glomerellaceae</taxon>
        <taxon>Colletotrichum</taxon>
        <taxon>Colletotrichum graminicola species complex</taxon>
    </lineage>
</organism>
<dbReference type="GO" id="GO:0030422">
    <property type="term" value="P:siRNA processing"/>
    <property type="evidence" value="ECO:0007669"/>
    <property type="project" value="TreeGrafter"/>
</dbReference>
<evidence type="ECO:0000313" key="5">
    <source>
        <dbReference type="Proteomes" id="UP001232148"/>
    </source>
</evidence>
<dbReference type="GO" id="GO:0004525">
    <property type="term" value="F:ribonuclease III activity"/>
    <property type="evidence" value="ECO:0007669"/>
    <property type="project" value="InterPro"/>
</dbReference>
<protein>
    <recommendedName>
        <fullName evidence="3">RNase III domain-containing protein</fullName>
    </recommendedName>
</protein>
<evidence type="ECO:0000313" key="4">
    <source>
        <dbReference type="EMBL" id="KAK2020732.1"/>
    </source>
</evidence>
<dbReference type="Gene3D" id="1.10.1520.10">
    <property type="entry name" value="Ribonuclease III domain"/>
    <property type="match status" value="1"/>
</dbReference>
<dbReference type="SMART" id="SM00535">
    <property type="entry name" value="RIBOc"/>
    <property type="match status" value="1"/>
</dbReference>
<dbReference type="PROSITE" id="PS50142">
    <property type="entry name" value="RNASE_3_2"/>
    <property type="match status" value="1"/>
</dbReference>
<gene>
    <name evidence="4" type="ORF">LX32DRAFT_733862</name>
</gene>
<name>A0AAD9H2N3_9PEZI</name>